<proteinExistence type="inferred from homology"/>
<evidence type="ECO:0000256" key="3">
    <source>
        <dbReference type="PIRSR" id="PIRSR016184-1"/>
    </source>
</evidence>
<comment type="caution">
    <text evidence="4">The sequence shown here is derived from an EMBL/GenBank/DDBJ whole genome shotgun (WGS) entry which is preliminary data.</text>
</comment>
<dbReference type="Pfam" id="PF02567">
    <property type="entry name" value="PhzC-PhzF"/>
    <property type="match status" value="1"/>
</dbReference>
<gene>
    <name evidence="4" type="ORF">UX92_C0020G0003</name>
</gene>
<dbReference type="InterPro" id="IPR003719">
    <property type="entry name" value="Phenazine_PhzF-like"/>
</dbReference>
<dbReference type="GO" id="GO:0005737">
    <property type="term" value="C:cytoplasm"/>
    <property type="evidence" value="ECO:0007669"/>
    <property type="project" value="TreeGrafter"/>
</dbReference>
<dbReference type="EMBL" id="LCOA01000020">
    <property type="protein sequence ID" value="KKU68435.1"/>
    <property type="molecule type" value="Genomic_DNA"/>
</dbReference>
<dbReference type="Gene3D" id="3.10.310.10">
    <property type="entry name" value="Diaminopimelate Epimerase, Chain A, domain 1"/>
    <property type="match status" value="2"/>
</dbReference>
<dbReference type="PANTHER" id="PTHR13774">
    <property type="entry name" value="PHENAZINE BIOSYNTHESIS PROTEIN"/>
    <property type="match status" value="1"/>
</dbReference>
<evidence type="ECO:0000313" key="5">
    <source>
        <dbReference type="Proteomes" id="UP000034565"/>
    </source>
</evidence>
<evidence type="ECO:0000313" key="4">
    <source>
        <dbReference type="EMBL" id="KKU68435.1"/>
    </source>
</evidence>
<feature type="active site" evidence="3">
    <location>
        <position position="46"/>
    </location>
</feature>
<reference evidence="4 5" key="1">
    <citation type="journal article" date="2015" name="Nature">
        <title>rRNA introns, odd ribosomes, and small enigmatic genomes across a large radiation of phyla.</title>
        <authorList>
            <person name="Brown C.T."/>
            <person name="Hug L.A."/>
            <person name="Thomas B.C."/>
            <person name="Sharon I."/>
            <person name="Castelle C.J."/>
            <person name="Singh A."/>
            <person name="Wilkins M.J."/>
            <person name="Williams K.H."/>
            <person name="Banfield J.F."/>
        </authorList>
    </citation>
    <scope>NUCLEOTIDE SEQUENCE [LARGE SCALE GENOMIC DNA]</scope>
</reference>
<evidence type="ECO:0000256" key="2">
    <source>
        <dbReference type="ARBA" id="ARBA00023235"/>
    </source>
</evidence>
<evidence type="ECO:0000256" key="1">
    <source>
        <dbReference type="ARBA" id="ARBA00008270"/>
    </source>
</evidence>
<name>A0A0G1VEI6_9BACT</name>
<protein>
    <submittedName>
        <fullName evidence="4">Phenazine biosynthesis protein PhzF family</fullName>
    </submittedName>
</protein>
<dbReference type="GO" id="GO:0016853">
    <property type="term" value="F:isomerase activity"/>
    <property type="evidence" value="ECO:0007669"/>
    <property type="project" value="UniProtKB-KW"/>
</dbReference>
<dbReference type="AlphaFoldDB" id="A0A0G1VEI6"/>
<dbReference type="PIRSF" id="PIRSF016184">
    <property type="entry name" value="PhzC_PhzF"/>
    <property type="match status" value="1"/>
</dbReference>
<dbReference type="NCBIfam" id="TIGR00654">
    <property type="entry name" value="PhzF_family"/>
    <property type="match status" value="1"/>
</dbReference>
<keyword evidence="2" id="KW-0413">Isomerase</keyword>
<accession>A0A0G1VEI6</accession>
<dbReference type="SUPFAM" id="SSF54506">
    <property type="entry name" value="Diaminopimelate epimerase-like"/>
    <property type="match status" value="1"/>
</dbReference>
<dbReference type="Proteomes" id="UP000034565">
    <property type="component" value="Unassembled WGS sequence"/>
</dbReference>
<dbReference type="PATRIC" id="fig|1618354.3.peg.665"/>
<organism evidence="4 5">
    <name type="scientific">Candidatus Amesbacteria bacterium GW2011_GWA1_47_20</name>
    <dbReference type="NCBI Taxonomy" id="1618354"/>
    <lineage>
        <taxon>Bacteria</taxon>
        <taxon>Candidatus Amesiibacteriota</taxon>
    </lineage>
</organism>
<comment type="similarity">
    <text evidence="1">Belongs to the PhzF family.</text>
</comment>
<sequence>MEIKVFLLKAFGVDESGGNPAGVVLNAEDLTEEQKKTISREVGFSETAFVEKSDRADFKVTFFTPTNEVDMCGHATIATYSLLFQNGIIKPGNYIQEIKAGELGISVNDGGLVTMEQKLPIFSEFIDAPEIHNVFGKVNFIEGLIPQIVSTGLRDIILPVRNREELFSMRPNYKKMADFNNRTDTIGTHAFTLDVIKQESVANCRNFAPLYGINEESATGSSNGALACYLFKYGKLATGNLTKLQFEQGYSMQKPSQITVYLQTRQGNISKVEVGGKAIIFGEKELNLVD</sequence>
<dbReference type="PANTHER" id="PTHR13774:SF39">
    <property type="entry name" value="BIOSYNTHESIS PROTEIN, PUTATIVE-RELATED"/>
    <property type="match status" value="1"/>
</dbReference>